<protein>
    <submittedName>
        <fullName evidence="1">Uncharacterized protein</fullName>
    </submittedName>
</protein>
<gene>
    <name evidence="1" type="ORF">PKNOH_S09526400</name>
</gene>
<accession>A0A1Y3DQF4</accession>
<dbReference type="VEuPathDB" id="PlasmoDB:PKNH_0216300"/>
<evidence type="ECO:0000313" key="1">
    <source>
        <dbReference type="EMBL" id="OTN66439.1"/>
    </source>
</evidence>
<reference evidence="1 2" key="1">
    <citation type="submission" date="2017-05" db="EMBL/GenBank/DDBJ databases">
        <title>PacBio assembly of a Plasmodium knowlesi genome sequence with Hi-C correction and manual annotation of the SICAvar gene family.</title>
        <authorList>
            <person name="Lapp S.A."/>
            <person name="Geraldo J.A."/>
            <person name="Chien J.-T."/>
            <person name="Ay F."/>
            <person name="Pakala S.B."/>
            <person name="Batugedara G."/>
            <person name="Humphrey J.C."/>
            <person name="Debarry J.D."/>
            <person name="Le Roch K.G."/>
            <person name="Galinski M.R."/>
            <person name="Kissinger J.C."/>
        </authorList>
    </citation>
    <scope>NUCLEOTIDE SEQUENCE [LARGE SCALE GENOMIC DNA]</scope>
    <source>
        <strain evidence="2">Malayan Strain Pk1 (A+)</strain>
    </source>
</reference>
<proteinExistence type="predicted"/>
<organism evidence="1 2">
    <name type="scientific">Plasmodium knowlesi</name>
    <dbReference type="NCBI Taxonomy" id="5850"/>
    <lineage>
        <taxon>Eukaryota</taxon>
        <taxon>Sar</taxon>
        <taxon>Alveolata</taxon>
        <taxon>Apicomplexa</taxon>
        <taxon>Aconoidasida</taxon>
        <taxon>Haemosporida</taxon>
        <taxon>Plasmodiidae</taxon>
        <taxon>Plasmodium</taxon>
        <taxon>Plasmodium (Plasmodium)</taxon>
    </lineage>
</organism>
<dbReference type="AlphaFoldDB" id="A0A1Y3DQF4"/>
<comment type="caution">
    <text evidence="1">The sequence shown here is derived from an EMBL/GenBank/DDBJ whole genome shotgun (WGS) entry which is preliminary data.</text>
</comment>
<dbReference type="VEuPathDB" id="PlasmoDB:PKNOH_S09526400"/>
<name>A0A1Y3DQF4_PLAKN</name>
<dbReference type="Proteomes" id="UP000195012">
    <property type="component" value="Unassembled WGS sequence"/>
</dbReference>
<evidence type="ECO:0000313" key="2">
    <source>
        <dbReference type="Proteomes" id="UP000195012"/>
    </source>
</evidence>
<dbReference type="EMBL" id="NETL01000023">
    <property type="protein sequence ID" value="OTN66439.1"/>
    <property type="molecule type" value="Genomic_DNA"/>
</dbReference>
<dbReference type="VEuPathDB" id="PlasmoDB:PKA1H_020021900"/>
<sequence length="208" mass="24862">MKHKKLHNIQFYLNEWYVRTFYRWQFNITHPFLKCDNERRKQEHMLTQLIRIPELPLSPDLQPTQRCAMYTFIHSCEPGIGHTIKCEYVNCSRKAYTILSKRYLPTCVHAYNSHLLRHCCLSSNKCNITVLYHSKHKNIFLLHNIQRGQYSFYAMKQVMGVNIYQKYISNLLPPAEKYELYTTPFVHQNIALILNSLKLKNSQKSSFK</sequence>